<evidence type="ECO:0000313" key="2">
    <source>
        <dbReference type="EMBL" id="TGO34012.1"/>
    </source>
</evidence>
<dbReference type="AlphaFoldDB" id="A0A4Z1GF17"/>
<keyword evidence="3" id="KW-1185">Reference proteome</keyword>
<dbReference type="EMBL" id="PQXK01000216">
    <property type="protein sequence ID" value="TGO34012.1"/>
    <property type="molecule type" value="Genomic_DNA"/>
</dbReference>
<comment type="caution">
    <text evidence="2">The sequence shown here is derived from an EMBL/GenBank/DDBJ whole genome shotgun (WGS) entry which is preliminary data.</text>
</comment>
<sequence>MSSSAPRGSRDKDDHGKLGTQDTRERGRLPRSSSQPAGNRDQPSIDEKRPPSSSHGPHRPRRSDGKSNSTTIPSRSRGPHNRKQLQDSNPIEKPKKGPTETESRIVSGTILQKHDKSTGVILYTEMDVIMAQWNAIVRKKIENCMNAKKEIKRLLIDVRPDGRWDENLAEKARDIAREAGKFDIQSLEVQEVQDDVKVWQNTRFLKGLRESLKEEFGEQVIERATRRYKELKN</sequence>
<feature type="compositionally biased region" description="Basic and acidic residues" evidence="1">
    <location>
        <begin position="90"/>
        <end position="103"/>
    </location>
</feature>
<protein>
    <submittedName>
        <fullName evidence="2">Uncharacterized protein</fullName>
    </submittedName>
</protein>
<gene>
    <name evidence="2" type="ORF">BHYA_0216g00050</name>
</gene>
<name>A0A4Z1GF17_9HELO</name>
<feature type="compositionally biased region" description="Basic and acidic residues" evidence="1">
    <location>
        <begin position="8"/>
        <end position="28"/>
    </location>
</feature>
<reference evidence="2 3" key="1">
    <citation type="submission" date="2017-12" db="EMBL/GenBank/DDBJ databases">
        <title>Comparative genomics of Botrytis spp.</title>
        <authorList>
            <person name="Valero-Jimenez C.A."/>
            <person name="Tapia P."/>
            <person name="Veloso J."/>
            <person name="Silva-Moreno E."/>
            <person name="Staats M."/>
            <person name="Valdes J.H."/>
            <person name="Van Kan J.A.L."/>
        </authorList>
    </citation>
    <scope>NUCLEOTIDE SEQUENCE [LARGE SCALE GENOMIC DNA]</scope>
    <source>
        <strain evidence="2 3">Bh0001</strain>
    </source>
</reference>
<feature type="region of interest" description="Disordered" evidence="1">
    <location>
        <begin position="1"/>
        <end position="109"/>
    </location>
</feature>
<accession>A0A4Z1GF17</accession>
<evidence type="ECO:0000256" key="1">
    <source>
        <dbReference type="SAM" id="MobiDB-lite"/>
    </source>
</evidence>
<organism evidence="2 3">
    <name type="scientific">Botrytis hyacinthi</name>
    <dbReference type="NCBI Taxonomy" id="278943"/>
    <lineage>
        <taxon>Eukaryota</taxon>
        <taxon>Fungi</taxon>
        <taxon>Dikarya</taxon>
        <taxon>Ascomycota</taxon>
        <taxon>Pezizomycotina</taxon>
        <taxon>Leotiomycetes</taxon>
        <taxon>Helotiales</taxon>
        <taxon>Sclerotiniaceae</taxon>
        <taxon>Botrytis</taxon>
    </lineage>
</organism>
<evidence type="ECO:0000313" key="3">
    <source>
        <dbReference type="Proteomes" id="UP000297814"/>
    </source>
</evidence>
<proteinExistence type="predicted"/>
<dbReference type="Proteomes" id="UP000297814">
    <property type="component" value="Unassembled WGS sequence"/>
</dbReference>